<evidence type="ECO:0000256" key="5">
    <source>
        <dbReference type="ARBA" id="ARBA00022833"/>
    </source>
</evidence>
<evidence type="ECO:0000256" key="6">
    <source>
        <dbReference type="RuleBase" id="RU361240"/>
    </source>
</evidence>
<evidence type="ECO:0000256" key="1">
    <source>
        <dbReference type="ARBA" id="ARBA00001947"/>
    </source>
</evidence>
<feature type="domain" description="PA" evidence="9">
    <location>
        <begin position="229"/>
        <end position="313"/>
    </location>
</feature>
<reference evidence="11" key="1">
    <citation type="submission" date="2021-07" db="EMBL/GenBank/DDBJ databases">
        <title>Draft genome of Mortierella alpina, strain LL118, isolated from an aspen leaf litter sample.</title>
        <authorList>
            <person name="Yang S."/>
            <person name="Vinatzer B.A."/>
        </authorList>
    </citation>
    <scope>NUCLEOTIDE SEQUENCE</scope>
    <source>
        <strain evidence="11">LL118</strain>
    </source>
</reference>
<sequence>MDTLRENEPLLPSNSAGNNHNARNTARRAKIRKALPYGLVTLVLFVVAVVLLVLLVEPHKGIKSQTPAVCTTQSLLRLSIFPSNTLHHVIMYLMVVYPSFIVAVEEPVDAPIDSPFSGYLRTPAIFTHLEQLYDVALKHNNSRSVTNGYLASAEYVQMQLKANAAEFCEVSTQEFKVPVWKELEEPKLFSVGIGGEQVQVEYQNKVDFQNFRYNGPSTTLKNQAIQGVANHGCRAKDHKNLNGKIAVIEEGSENCDLWTAAYHSQKAGATGVLFFNSATRKELRYSEIRIDAWKEGDPLISIPVLSITNSLGSILLQNQHSTTLTLTTKNSQTVESTINVLCTTKHGQANDTIVIGAHLDSVPEGPGIVDNGSGSSAILEIVLTLAKNIDASSLEIKNKVVFAWWGAEEIGLLGARHYVRDLAGQGEDARREVSLNLNFDMLASPNYVPYIHDGSSAPDSLIVSSTKLDHLLGEYFELHKKGFEYADMSGGSDYLPFLDEGIPAGGLMTGASRKKSMEQRKRFGGFANAQLDPCYHQSCDTLDNVSKEALELMSQAALHAITKLATSKNLRDWLSNGSTQIL</sequence>
<dbReference type="InterPro" id="IPR003137">
    <property type="entry name" value="PA_domain"/>
</dbReference>
<organism evidence="11 12">
    <name type="scientific">Mortierella alpina</name>
    <name type="common">Oleaginous fungus</name>
    <name type="synonym">Mortierella renispora</name>
    <dbReference type="NCBI Taxonomy" id="64518"/>
    <lineage>
        <taxon>Eukaryota</taxon>
        <taxon>Fungi</taxon>
        <taxon>Fungi incertae sedis</taxon>
        <taxon>Mucoromycota</taxon>
        <taxon>Mortierellomycotina</taxon>
        <taxon>Mortierellomycetes</taxon>
        <taxon>Mortierellales</taxon>
        <taxon>Mortierellaceae</taxon>
        <taxon>Mortierella</taxon>
    </lineage>
</organism>
<dbReference type="InterPro" id="IPR046450">
    <property type="entry name" value="PA_dom_sf"/>
</dbReference>
<evidence type="ECO:0000313" key="11">
    <source>
        <dbReference type="EMBL" id="KAG9324131.1"/>
    </source>
</evidence>
<keyword evidence="5 6" id="KW-0862">Zinc</keyword>
<dbReference type="Gene3D" id="3.50.30.30">
    <property type="match status" value="1"/>
</dbReference>
<dbReference type="Gene3D" id="3.40.630.10">
    <property type="entry name" value="Zn peptidases"/>
    <property type="match status" value="1"/>
</dbReference>
<proteinExistence type="inferred from homology"/>
<evidence type="ECO:0000256" key="4">
    <source>
        <dbReference type="ARBA" id="ARBA00022801"/>
    </source>
</evidence>
<evidence type="ECO:0000256" key="3">
    <source>
        <dbReference type="ARBA" id="ARBA00022670"/>
    </source>
</evidence>
<dbReference type="InterPro" id="IPR007484">
    <property type="entry name" value="Peptidase_M28"/>
</dbReference>
<dbReference type="InterPro" id="IPR045175">
    <property type="entry name" value="M28_fam"/>
</dbReference>
<name>A0A9P8A811_MORAP</name>
<feature type="transmembrane region" description="Helical" evidence="8">
    <location>
        <begin position="34"/>
        <end position="56"/>
    </location>
</feature>
<gene>
    <name evidence="11" type="ORF">KVV02_003377</name>
</gene>
<keyword evidence="8" id="KW-0472">Membrane</keyword>
<dbReference type="CDD" id="cd00538">
    <property type="entry name" value="PA"/>
    <property type="match status" value="1"/>
</dbReference>
<dbReference type="SUPFAM" id="SSF52025">
    <property type="entry name" value="PA domain"/>
    <property type="match status" value="1"/>
</dbReference>
<dbReference type="EC" id="3.4.-.-" evidence="6"/>
<feature type="region of interest" description="Disordered" evidence="7">
    <location>
        <begin position="1"/>
        <end position="24"/>
    </location>
</feature>
<dbReference type="PANTHER" id="PTHR12147:SF26">
    <property type="entry name" value="PEPTIDASE M28 DOMAIN-CONTAINING PROTEIN"/>
    <property type="match status" value="1"/>
</dbReference>
<keyword evidence="6" id="KW-0479">Metal-binding</keyword>
<dbReference type="GO" id="GO:0006508">
    <property type="term" value="P:proteolysis"/>
    <property type="evidence" value="ECO:0007669"/>
    <property type="project" value="UniProtKB-KW"/>
</dbReference>
<evidence type="ECO:0000259" key="9">
    <source>
        <dbReference type="Pfam" id="PF02225"/>
    </source>
</evidence>
<keyword evidence="4 6" id="KW-0378">Hydrolase</keyword>
<accession>A0A9P8A811</accession>
<dbReference type="EMBL" id="JAIFTL010000076">
    <property type="protein sequence ID" value="KAG9324131.1"/>
    <property type="molecule type" value="Genomic_DNA"/>
</dbReference>
<feature type="domain" description="Peptidase M28" evidence="10">
    <location>
        <begin position="339"/>
        <end position="560"/>
    </location>
</feature>
<dbReference type="PANTHER" id="PTHR12147">
    <property type="entry name" value="METALLOPEPTIDASE M28 FAMILY MEMBER"/>
    <property type="match status" value="1"/>
</dbReference>
<dbReference type="AlphaFoldDB" id="A0A9P8A811"/>
<dbReference type="Pfam" id="PF04389">
    <property type="entry name" value="Peptidase_M28"/>
    <property type="match status" value="1"/>
</dbReference>
<comment type="similarity">
    <text evidence="2">Belongs to the peptidase M28 family. M28B subfamily.</text>
</comment>
<protein>
    <recommendedName>
        <fullName evidence="6">Peptide hydrolase</fullName>
        <ecNumber evidence="6">3.4.-.-</ecNumber>
    </recommendedName>
</protein>
<keyword evidence="8" id="KW-0812">Transmembrane</keyword>
<evidence type="ECO:0000313" key="12">
    <source>
        <dbReference type="Proteomes" id="UP000717515"/>
    </source>
</evidence>
<comment type="caution">
    <text evidence="11">The sequence shown here is derived from an EMBL/GenBank/DDBJ whole genome shotgun (WGS) entry which is preliminary data.</text>
</comment>
<evidence type="ECO:0000256" key="7">
    <source>
        <dbReference type="SAM" id="MobiDB-lite"/>
    </source>
</evidence>
<evidence type="ECO:0000259" key="10">
    <source>
        <dbReference type="Pfam" id="PF04389"/>
    </source>
</evidence>
<dbReference type="GO" id="GO:0046872">
    <property type="term" value="F:metal ion binding"/>
    <property type="evidence" value="ECO:0007669"/>
    <property type="project" value="UniProtKB-KW"/>
</dbReference>
<evidence type="ECO:0000256" key="2">
    <source>
        <dbReference type="ARBA" id="ARBA00005634"/>
    </source>
</evidence>
<evidence type="ECO:0000256" key="8">
    <source>
        <dbReference type="SAM" id="Phobius"/>
    </source>
</evidence>
<dbReference type="Pfam" id="PF02225">
    <property type="entry name" value="PA"/>
    <property type="match status" value="1"/>
</dbReference>
<keyword evidence="8" id="KW-1133">Transmembrane helix</keyword>
<dbReference type="Proteomes" id="UP000717515">
    <property type="component" value="Unassembled WGS sequence"/>
</dbReference>
<keyword evidence="3 6" id="KW-0645">Protease</keyword>
<comment type="cofactor">
    <cofactor evidence="1">
        <name>Zn(2+)</name>
        <dbReference type="ChEBI" id="CHEBI:29105"/>
    </cofactor>
</comment>
<dbReference type="GO" id="GO:0008235">
    <property type="term" value="F:metalloexopeptidase activity"/>
    <property type="evidence" value="ECO:0007669"/>
    <property type="project" value="InterPro"/>
</dbReference>
<dbReference type="SUPFAM" id="SSF53187">
    <property type="entry name" value="Zn-dependent exopeptidases"/>
    <property type="match status" value="1"/>
</dbReference>